<feature type="transmembrane region" description="Helical" evidence="8">
    <location>
        <begin position="82"/>
        <end position="102"/>
    </location>
</feature>
<dbReference type="GO" id="GO:0008654">
    <property type="term" value="P:phospholipid biosynthetic process"/>
    <property type="evidence" value="ECO:0007669"/>
    <property type="project" value="TreeGrafter"/>
</dbReference>
<proteinExistence type="inferred from homology"/>
<evidence type="ECO:0000256" key="7">
    <source>
        <dbReference type="ARBA" id="ARBA00023136"/>
    </source>
</evidence>
<evidence type="ECO:0000313" key="10">
    <source>
        <dbReference type="RefSeq" id="XP_030064793.1"/>
    </source>
</evidence>
<name>A0A6P7YIG6_9AMPH</name>
<feature type="transmembrane region" description="Helical" evidence="8">
    <location>
        <begin position="201"/>
        <end position="231"/>
    </location>
</feature>
<evidence type="ECO:0000256" key="3">
    <source>
        <dbReference type="ARBA" id="ARBA00022801"/>
    </source>
</evidence>
<reference evidence="10" key="1">
    <citation type="submission" date="2025-08" db="UniProtKB">
        <authorList>
            <consortium name="RefSeq"/>
        </authorList>
    </citation>
    <scope>IDENTIFICATION</scope>
</reference>
<dbReference type="PANTHER" id="PTHR23129:SF1">
    <property type="entry name" value="ACYL-COENZYME A DIPHOSPHATASE FITM2"/>
    <property type="match status" value="1"/>
</dbReference>
<dbReference type="GeneID" id="115473815"/>
<feature type="transmembrane region" description="Helical" evidence="8">
    <location>
        <begin position="238"/>
        <end position="257"/>
    </location>
</feature>
<dbReference type="Proteomes" id="UP000515156">
    <property type="component" value="Chromosome 7"/>
</dbReference>
<dbReference type="GO" id="GO:0019915">
    <property type="term" value="P:lipid storage"/>
    <property type="evidence" value="ECO:0007669"/>
    <property type="project" value="InterPro"/>
</dbReference>
<protein>
    <submittedName>
        <fullName evidence="10">Fat storage-inducing transmembrane protein 2 isoform X1</fullName>
    </submittedName>
</protein>
<keyword evidence="4" id="KW-0256">Endoplasmic reticulum</keyword>
<dbReference type="GO" id="GO:0005789">
    <property type="term" value="C:endoplasmic reticulum membrane"/>
    <property type="evidence" value="ECO:0007669"/>
    <property type="project" value="UniProtKB-SubCell"/>
</dbReference>
<dbReference type="GO" id="GO:0010945">
    <property type="term" value="F:coenzyme A diphosphatase activity"/>
    <property type="evidence" value="ECO:0007669"/>
    <property type="project" value="InterPro"/>
</dbReference>
<organism evidence="9 10">
    <name type="scientific">Microcaecilia unicolor</name>
    <dbReference type="NCBI Taxonomy" id="1415580"/>
    <lineage>
        <taxon>Eukaryota</taxon>
        <taxon>Metazoa</taxon>
        <taxon>Chordata</taxon>
        <taxon>Craniata</taxon>
        <taxon>Vertebrata</taxon>
        <taxon>Euteleostomi</taxon>
        <taxon>Amphibia</taxon>
        <taxon>Gymnophiona</taxon>
        <taxon>Siphonopidae</taxon>
        <taxon>Microcaecilia</taxon>
    </lineage>
</organism>
<keyword evidence="9" id="KW-1185">Reference proteome</keyword>
<evidence type="ECO:0000256" key="2">
    <source>
        <dbReference type="ARBA" id="ARBA00022692"/>
    </source>
</evidence>
<keyword evidence="5 8" id="KW-1133">Transmembrane helix</keyword>
<keyword evidence="7 8" id="KW-0472">Membrane</keyword>
<evidence type="ECO:0000256" key="8">
    <source>
        <dbReference type="SAM" id="Phobius"/>
    </source>
</evidence>
<dbReference type="OrthoDB" id="5579088at2759"/>
<accession>A0A6P7YIG6</accession>
<dbReference type="InterPro" id="IPR019388">
    <property type="entry name" value="FIT"/>
</dbReference>
<dbReference type="HAMAP" id="MF_03230">
    <property type="entry name" value="FITM2"/>
    <property type="match status" value="1"/>
</dbReference>
<feature type="transmembrane region" description="Helical" evidence="8">
    <location>
        <begin position="114"/>
        <end position="132"/>
    </location>
</feature>
<keyword evidence="3" id="KW-0378">Hydrolase</keyword>
<evidence type="ECO:0000313" key="9">
    <source>
        <dbReference type="Proteomes" id="UP000515156"/>
    </source>
</evidence>
<evidence type="ECO:0000256" key="4">
    <source>
        <dbReference type="ARBA" id="ARBA00022824"/>
    </source>
</evidence>
<keyword evidence="2 8" id="KW-0812">Transmembrane</keyword>
<evidence type="ECO:0000256" key="5">
    <source>
        <dbReference type="ARBA" id="ARBA00022989"/>
    </source>
</evidence>
<dbReference type="PANTHER" id="PTHR23129">
    <property type="entry name" value="ACYL-COENZYME A DIPHOSPHATASE FITM2"/>
    <property type="match status" value="1"/>
</dbReference>
<sequence>MVVAGYVDTSSAVDGNFLIKCLESCTQFLKTYCLTMALRQRLYLVLLCITVIGSLFKELLPLPDSYLNNKRNFLNVYFVKVAWAWTFWLLLPFIAITTFYLTRNQKEVLRRLSTLLIGTIIWYVCTRFFMFIENLTGSCYTSEALQDLKEEHENKKACVMGGGVWYGFDISGHSFLLPYCILMIVEETAVVHELKLQKNQYIHIIVSALFVALGILALIWVWMFFCTAIYFHDIYQKLFGTAFGLLAWYGTYQAWYLHPISPGRPPQGSYLKSKQHSYRL</sequence>
<gene>
    <name evidence="10" type="primary">FITM2</name>
</gene>
<feature type="transmembrane region" description="Helical" evidence="8">
    <location>
        <begin position="42"/>
        <end position="62"/>
    </location>
</feature>
<dbReference type="InterPro" id="IPR046401">
    <property type="entry name" value="FITM1/2"/>
</dbReference>
<evidence type="ECO:0000256" key="6">
    <source>
        <dbReference type="ARBA" id="ARBA00023098"/>
    </source>
</evidence>
<dbReference type="KEGG" id="muo:115473815"/>
<dbReference type="FunCoup" id="A0A6P7YIG6">
    <property type="interactions" value="989"/>
</dbReference>
<dbReference type="AlphaFoldDB" id="A0A6P7YIG6"/>
<comment type="subcellular location">
    <subcellularLocation>
        <location evidence="1">Endoplasmic reticulum membrane</location>
        <topology evidence="1">Multi-pass membrane protein</topology>
    </subcellularLocation>
</comment>
<dbReference type="InParanoid" id="A0A6P7YIG6"/>
<dbReference type="GO" id="GO:0034389">
    <property type="term" value="P:lipid droplet organization"/>
    <property type="evidence" value="ECO:0007669"/>
    <property type="project" value="InterPro"/>
</dbReference>
<dbReference type="Pfam" id="PF10261">
    <property type="entry name" value="FIT"/>
    <property type="match status" value="1"/>
</dbReference>
<dbReference type="CTD" id="128486"/>
<evidence type="ECO:0000256" key="1">
    <source>
        <dbReference type="ARBA" id="ARBA00004477"/>
    </source>
</evidence>
<dbReference type="RefSeq" id="XP_030064793.1">
    <property type="nucleotide sequence ID" value="XM_030208933.1"/>
</dbReference>
<keyword evidence="6" id="KW-0443">Lipid metabolism</keyword>